<evidence type="ECO:0000313" key="2">
    <source>
        <dbReference type="EMBL" id="CAB5033618.1"/>
    </source>
</evidence>
<dbReference type="InterPro" id="IPR001173">
    <property type="entry name" value="Glyco_trans_2-like"/>
</dbReference>
<dbReference type="AlphaFoldDB" id="A0A6J7RYW6"/>
<dbReference type="EMBL" id="CAFBPM010000046">
    <property type="protein sequence ID" value="CAB5033618.1"/>
    <property type="molecule type" value="Genomic_DNA"/>
</dbReference>
<protein>
    <submittedName>
        <fullName evidence="2">Unannotated protein</fullName>
    </submittedName>
</protein>
<dbReference type="InterPro" id="IPR029044">
    <property type="entry name" value="Nucleotide-diphossugar_trans"/>
</dbReference>
<sequence length="369" mass="41707">MPTISVVMSSYNHARFIAQAIDSVLNQSYTDLELVIVENGSTDNSNTVIKSFSDPRIKLHEFKTNRGGSAGMNAAIEYSTGEYIALLNSDDYFLPDKLSKQIAELESKPHLGAVFGLCRVVDERGAPHPDPNRQYLFKNRYFDRLSYLNYFFSQGNSICHPTAVIRRSALERVGTFDTRLRRLIDLDYWIRLFALYEVTILDAELAAHRFLDDESNESGGRPEVWAAARWEYVHILRHFTELDDPTFSAVFQKEIGALALAGLDRRVQLGRIAVSAQHISAQAFGLSLLYEAITLQLPGVTASHVQELAGTLDIFGVAARHDLEITNQRLTQQLYNAQLDLAAIQQTKSWRMTQWARTLLASFKLFRLS</sequence>
<dbReference type="SUPFAM" id="SSF53448">
    <property type="entry name" value="Nucleotide-diphospho-sugar transferases"/>
    <property type="match status" value="1"/>
</dbReference>
<proteinExistence type="predicted"/>
<reference evidence="2" key="1">
    <citation type="submission" date="2020-05" db="EMBL/GenBank/DDBJ databases">
        <authorList>
            <person name="Chiriac C."/>
            <person name="Salcher M."/>
            <person name="Ghai R."/>
            <person name="Kavagutti S V."/>
        </authorList>
    </citation>
    <scope>NUCLEOTIDE SEQUENCE</scope>
</reference>
<dbReference type="GO" id="GO:0016758">
    <property type="term" value="F:hexosyltransferase activity"/>
    <property type="evidence" value="ECO:0007669"/>
    <property type="project" value="UniProtKB-ARBA"/>
</dbReference>
<dbReference type="Gene3D" id="3.90.550.10">
    <property type="entry name" value="Spore Coat Polysaccharide Biosynthesis Protein SpsA, Chain A"/>
    <property type="match status" value="1"/>
</dbReference>
<name>A0A6J7RYW6_9ZZZZ</name>
<evidence type="ECO:0000259" key="1">
    <source>
        <dbReference type="Pfam" id="PF00535"/>
    </source>
</evidence>
<dbReference type="PANTHER" id="PTHR22916:SF3">
    <property type="entry name" value="UDP-GLCNAC:BETAGAL BETA-1,3-N-ACETYLGLUCOSAMINYLTRANSFERASE-LIKE PROTEIN 1"/>
    <property type="match status" value="1"/>
</dbReference>
<dbReference type="Pfam" id="PF00535">
    <property type="entry name" value="Glycos_transf_2"/>
    <property type="match status" value="1"/>
</dbReference>
<accession>A0A6J7RYW6</accession>
<dbReference type="PANTHER" id="PTHR22916">
    <property type="entry name" value="GLYCOSYLTRANSFERASE"/>
    <property type="match status" value="1"/>
</dbReference>
<feature type="domain" description="Glycosyltransferase 2-like" evidence="1">
    <location>
        <begin position="5"/>
        <end position="173"/>
    </location>
</feature>
<organism evidence="2">
    <name type="scientific">freshwater metagenome</name>
    <dbReference type="NCBI Taxonomy" id="449393"/>
    <lineage>
        <taxon>unclassified sequences</taxon>
        <taxon>metagenomes</taxon>
        <taxon>ecological metagenomes</taxon>
    </lineage>
</organism>
<gene>
    <name evidence="2" type="ORF">UFOPK4112_01943</name>
</gene>